<gene>
    <name evidence="1" type="ORF">CHRY9293_03408</name>
</gene>
<accession>A0A6N4XCG2</accession>
<protein>
    <submittedName>
        <fullName evidence="1">Uncharacterized protein</fullName>
    </submittedName>
</protein>
<dbReference type="EMBL" id="CACVBR010000049">
    <property type="protein sequence ID" value="CAA7197353.1"/>
    <property type="molecule type" value="Genomic_DNA"/>
</dbReference>
<dbReference type="AlphaFoldDB" id="A0A6N4XCG2"/>
<dbReference type="Proteomes" id="UP000445144">
    <property type="component" value="Unassembled WGS sequence"/>
</dbReference>
<name>A0A6N4XCG2_9FLAO</name>
<proteinExistence type="predicted"/>
<sequence>MEKMKIKLPPPLIETDVDWAGKKKSFEVITSKLFKRMYIWRKGREYQRREESV</sequence>
<evidence type="ECO:0000313" key="1">
    <source>
        <dbReference type="EMBL" id="CAA7197353.1"/>
    </source>
</evidence>
<evidence type="ECO:0000313" key="2">
    <source>
        <dbReference type="Proteomes" id="UP000445144"/>
    </source>
</evidence>
<keyword evidence="2" id="KW-1185">Reference proteome</keyword>
<reference evidence="1 2" key="1">
    <citation type="submission" date="2020-01" db="EMBL/GenBank/DDBJ databases">
        <authorList>
            <person name="Rodrigo-Torres L."/>
            <person name="Arahal R. D."/>
            <person name="Lucena T."/>
        </authorList>
    </citation>
    <scope>NUCLEOTIDE SEQUENCE [LARGE SCALE GENOMIC DNA]</scope>
    <source>
        <strain evidence="1 2">CECT 9293</strain>
    </source>
</reference>
<organism evidence="1 2">
    <name type="scientific">Chryseobacterium potabilaquae</name>
    <dbReference type="NCBI Taxonomy" id="2675057"/>
    <lineage>
        <taxon>Bacteria</taxon>
        <taxon>Pseudomonadati</taxon>
        <taxon>Bacteroidota</taxon>
        <taxon>Flavobacteriia</taxon>
        <taxon>Flavobacteriales</taxon>
        <taxon>Weeksellaceae</taxon>
        <taxon>Chryseobacterium group</taxon>
        <taxon>Chryseobacterium</taxon>
    </lineage>
</organism>